<dbReference type="GO" id="GO:0006508">
    <property type="term" value="P:proteolysis"/>
    <property type="evidence" value="ECO:0007669"/>
    <property type="project" value="UniProtKB-KW"/>
</dbReference>
<feature type="active site" description="Charge relay system" evidence="6">
    <location>
        <position position="320"/>
    </location>
</feature>
<dbReference type="AlphaFoldDB" id="A0A5B8LM88"/>
<evidence type="ECO:0000256" key="7">
    <source>
        <dbReference type="SAM" id="MobiDB-lite"/>
    </source>
</evidence>
<comment type="similarity">
    <text evidence="1 6">Belongs to the peptidase S8 family.</text>
</comment>
<dbReference type="Proteomes" id="UP000315673">
    <property type="component" value="Chromosome"/>
</dbReference>
<gene>
    <name evidence="10" type="ORF">FPZ24_12550</name>
</gene>
<keyword evidence="3 8" id="KW-0732">Signal</keyword>
<feature type="domain" description="Peptidase S8/S53" evidence="9">
    <location>
        <begin position="89"/>
        <end position="368"/>
    </location>
</feature>
<dbReference type="CDD" id="cd04848">
    <property type="entry name" value="Peptidases_S8_Autotransporter_serine_protease_like"/>
    <property type="match status" value="1"/>
</dbReference>
<reference evidence="10 11" key="1">
    <citation type="submission" date="2019-07" db="EMBL/GenBank/DDBJ databases">
        <title>Full genome sequence of Sphingomonas sp. 4R-6-7(HKS19).</title>
        <authorList>
            <person name="Im W.-T."/>
        </authorList>
    </citation>
    <scope>NUCLEOTIDE SEQUENCE [LARGE SCALE GENOMIC DNA]</scope>
    <source>
        <strain evidence="10 11">HKS19</strain>
    </source>
</reference>
<protein>
    <submittedName>
        <fullName evidence="10">S8 family serine peptidase</fullName>
    </submittedName>
</protein>
<dbReference type="GO" id="GO:0004252">
    <property type="term" value="F:serine-type endopeptidase activity"/>
    <property type="evidence" value="ECO:0007669"/>
    <property type="project" value="UniProtKB-UniRule"/>
</dbReference>
<dbReference type="Pfam" id="PF00082">
    <property type="entry name" value="Peptidase_S8"/>
    <property type="match status" value="1"/>
</dbReference>
<dbReference type="OrthoDB" id="5405281at2"/>
<keyword evidence="4 6" id="KW-0378">Hydrolase</keyword>
<feature type="signal peptide" evidence="8">
    <location>
        <begin position="1"/>
        <end position="21"/>
    </location>
</feature>
<dbReference type="InterPro" id="IPR034061">
    <property type="entry name" value="Peptidases_S8_Autotransporter"/>
</dbReference>
<dbReference type="InterPro" id="IPR000209">
    <property type="entry name" value="Peptidase_S8/S53_dom"/>
</dbReference>
<evidence type="ECO:0000256" key="8">
    <source>
        <dbReference type="SAM" id="SignalP"/>
    </source>
</evidence>
<keyword evidence="2 6" id="KW-0645">Protease</keyword>
<dbReference type="InterPro" id="IPR036852">
    <property type="entry name" value="Peptidase_S8/S53_dom_sf"/>
</dbReference>
<accession>A0A5B8LM88</accession>
<organism evidence="10 11">
    <name type="scientific">Sphingomonas panacisoli</name>
    <dbReference type="NCBI Taxonomy" id="1813879"/>
    <lineage>
        <taxon>Bacteria</taxon>
        <taxon>Pseudomonadati</taxon>
        <taxon>Pseudomonadota</taxon>
        <taxon>Alphaproteobacteria</taxon>
        <taxon>Sphingomonadales</taxon>
        <taxon>Sphingomonadaceae</taxon>
        <taxon>Sphingomonas</taxon>
    </lineage>
</organism>
<evidence type="ECO:0000313" key="11">
    <source>
        <dbReference type="Proteomes" id="UP000315673"/>
    </source>
</evidence>
<dbReference type="SUPFAM" id="SSF52743">
    <property type="entry name" value="Subtilisin-like"/>
    <property type="match status" value="1"/>
</dbReference>
<dbReference type="InterPro" id="IPR015500">
    <property type="entry name" value="Peptidase_S8_subtilisin-rel"/>
</dbReference>
<dbReference type="EMBL" id="CP042306">
    <property type="protein sequence ID" value="QDZ08210.1"/>
    <property type="molecule type" value="Genomic_DNA"/>
</dbReference>
<keyword evidence="11" id="KW-1185">Reference proteome</keyword>
<evidence type="ECO:0000256" key="1">
    <source>
        <dbReference type="ARBA" id="ARBA00011073"/>
    </source>
</evidence>
<dbReference type="KEGG" id="spai:FPZ24_12550"/>
<evidence type="ECO:0000256" key="2">
    <source>
        <dbReference type="ARBA" id="ARBA00022670"/>
    </source>
</evidence>
<evidence type="ECO:0000259" key="9">
    <source>
        <dbReference type="Pfam" id="PF00082"/>
    </source>
</evidence>
<dbReference type="InterPro" id="IPR050131">
    <property type="entry name" value="Peptidase_S8_subtilisin-like"/>
</dbReference>
<feature type="chain" id="PRO_5022974583" evidence="8">
    <location>
        <begin position="22"/>
        <end position="786"/>
    </location>
</feature>
<feature type="active site" description="Charge relay system" evidence="6">
    <location>
        <position position="131"/>
    </location>
</feature>
<evidence type="ECO:0000256" key="6">
    <source>
        <dbReference type="PROSITE-ProRule" id="PRU01240"/>
    </source>
</evidence>
<proteinExistence type="inferred from homology"/>
<dbReference type="RefSeq" id="WP_146572502.1">
    <property type="nucleotide sequence ID" value="NZ_CP042306.1"/>
</dbReference>
<dbReference type="InterPro" id="IPR023828">
    <property type="entry name" value="Peptidase_S8_Ser-AS"/>
</dbReference>
<name>A0A5B8LM88_9SPHN</name>
<dbReference type="PROSITE" id="PS51257">
    <property type="entry name" value="PROKAR_LIPOPROTEIN"/>
    <property type="match status" value="1"/>
</dbReference>
<evidence type="ECO:0000313" key="10">
    <source>
        <dbReference type="EMBL" id="QDZ08210.1"/>
    </source>
</evidence>
<dbReference type="Gene3D" id="3.40.50.200">
    <property type="entry name" value="Peptidase S8/S53 domain"/>
    <property type="match status" value="1"/>
</dbReference>
<evidence type="ECO:0000256" key="4">
    <source>
        <dbReference type="ARBA" id="ARBA00022801"/>
    </source>
</evidence>
<feature type="region of interest" description="Disordered" evidence="7">
    <location>
        <begin position="28"/>
        <end position="64"/>
    </location>
</feature>
<sequence>MTIARVRLLQSAALASFLVTAACGGGGGGVASTPTPTPAPTPTPTPTPVPTPTPTPTPTPSSFDTSEYRATVGAVSANALTAYNNGDTGRGIKVGVIDSGLDLASDQFTGRVDAASANVAGGTTYDDQDGHGTAVAFTIAGVRNGAGTQGIAFDATVIIARADTPGTCANTTGPDSGCSFDDTNIARGVDLAANNGARVINMSLGGSAPSSALIAAIGRATAKGIIIVISAGNDGDDPVKGKTPDPFGAGVVDSSVARNLVILAGSVGPNNNRTAGGDAISDFSNRAGTGPEAQFYLAAVGENVRAPCNDTQVCLWSGTSFSAPQIAGAAALLAQAFPNLTGAQIVQILLTSARDAGTTGTDSIYGRGVLDLSKAFTPLGGTQTTTGAPISTSINGTLSAPMGDARTGALGAVILDGFDRAFALDLARTINRTGPQRTLAGVLTGKTQTRAFDRGATSVAMTIAPFRTSGAVLTGLNLSSADAEQSRAVAGSIVQRLGSKSSFAIGFAEGGQGLTARLSGQNAPAFLVARDPLTNLGFDSRTGSSIAMREQIGRWGISGSVESGAALVRGDQEALPGIAYRYRPYNYNRIGMTVDRRFGPLGLWVGASRLAESDTLLGAKFSAGLGAPRATSWFVDATARLDAGGGWSIGGAWRQGWTIADLRFGLEGGGTVKTNAFDADVTKFGVFGKTDRAGIRIAQPLRVSGGGLDLNLPTGWSYVGTVGVSEYTRQYFNLAPTGRELDVEFAYGWTLFGGNVESNFFYRRDPGNFAALPDDYGMALRYGVKF</sequence>
<feature type="active site" description="Charge relay system" evidence="6">
    <location>
        <position position="98"/>
    </location>
</feature>
<dbReference type="PANTHER" id="PTHR43806">
    <property type="entry name" value="PEPTIDASE S8"/>
    <property type="match status" value="1"/>
</dbReference>
<feature type="compositionally biased region" description="Pro residues" evidence="7">
    <location>
        <begin position="35"/>
        <end position="59"/>
    </location>
</feature>
<evidence type="ECO:0000256" key="3">
    <source>
        <dbReference type="ARBA" id="ARBA00022729"/>
    </source>
</evidence>
<dbReference type="PROSITE" id="PS51892">
    <property type="entry name" value="SUBTILASE"/>
    <property type="match status" value="1"/>
</dbReference>
<dbReference type="PANTHER" id="PTHR43806:SF11">
    <property type="entry name" value="CEREVISIN-RELATED"/>
    <property type="match status" value="1"/>
</dbReference>
<dbReference type="PROSITE" id="PS00138">
    <property type="entry name" value="SUBTILASE_SER"/>
    <property type="match status" value="1"/>
</dbReference>
<dbReference type="PRINTS" id="PR00723">
    <property type="entry name" value="SUBTILISIN"/>
</dbReference>
<evidence type="ECO:0000256" key="5">
    <source>
        <dbReference type="ARBA" id="ARBA00022825"/>
    </source>
</evidence>
<keyword evidence="5 6" id="KW-0720">Serine protease</keyword>